<dbReference type="InterPro" id="IPR050832">
    <property type="entry name" value="Bact_Acetyltransf"/>
</dbReference>
<keyword evidence="1" id="KW-0808">Transferase</keyword>
<evidence type="ECO:0000313" key="5">
    <source>
        <dbReference type="Proteomes" id="UP000568380"/>
    </source>
</evidence>
<dbReference type="Gene3D" id="3.40.630.30">
    <property type="match status" value="1"/>
</dbReference>
<gene>
    <name evidence="4" type="ORF">HNR40_001353</name>
</gene>
<protein>
    <submittedName>
        <fullName evidence="4">Mycothiol synthase</fullName>
    </submittedName>
</protein>
<dbReference type="Proteomes" id="UP000568380">
    <property type="component" value="Unassembled WGS sequence"/>
</dbReference>
<proteinExistence type="predicted"/>
<dbReference type="RefSeq" id="WP_184959040.1">
    <property type="nucleotide sequence ID" value="NZ_JACHIN010000001.1"/>
</dbReference>
<accession>A0A7W7ZY07</accession>
<dbReference type="Pfam" id="PF00583">
    <property type="entry name" value="Acetyltransf_1"/>
    <property type="match status" value="1"/>
</dbReference>
<dbReference type="Pfam" id="PF13508">
    <property type="entry name" value="Acetyltransf_7"/>
    <property type="match status" value="1"/>
</dbReference>
<dbReference type="PANTHER" id="PTHR43877">
    <property type="entry name" value="AMINOALKYLPHOSPHONATE N-ACETYLTRANSFERASE-RELATED-RELATED"/>
    <property type="match status" value="1"/>
</dbReference>
<dbReference type="EMBL" id="JACHIN010000001">
    <property type="protein sequence ID" value="MBB5075907.1"/>
    <property type="molecule type" value="Genomic_DNA"/>
</dbReference>
<comment type="caution">
    <text evidence="4">The sequence shown here is derived from an EMBL/GenBank/DDBJ whole genome shotgun (WGS) entry which is preliminary data.</text>
</comment>
<dbReference type="SUPFAM" id="SSF55729">
    <property type="entry name" value="Acyl-CoA N-acyltransferases (Nat)"/>
    <property type="match status" value="2"/>
</dbReference>
<evidence type="ECO:0000259" key="3">
    <source>
        <dbReference type="PROSITE" id="PS51186"/>
    </source>
</evidence>
<evidence type="ECO:0000256" key="1">
    <source>
        <dbReference type="ARBA" id="ARBA00022679"/>
    </source>
</evidence>
<dbReference type="CDD" id="cd04301">
    <property type="entry name" value="NAT_SF"/>
    <property type="match status" value="2"/>
</dbReference>
<evidence type="ECO:0000256" key="2">
    <source>
        <dbReference type="ARBA" id="ARBA00023315"/>
    </source>
</evidence>
<dbReference type="GO" id="GO:0016747">
    <property type="term" value="F:acyltransferase activity, transferring groups other than amino-acyl groups"/>
    <property type="evidence" value="ECO:0007669"/>
    <property type="project" value="InterPro"/>
</dbReference>
<feature type="domain" description="N-acetyltransferase" evidence="3">
    <location>
        <begin position="168"/>
        <end position="321"/>
    </location>
</feature>
<evidence type="ECO:0000313" key="4">
    <source>
        <dbReference type="EMBL" id="MBB5075907.1"/>
    </source>
</evidence>
<feature type="domain" description="N-acetyltransferase" evidence="3">
    <location>
        <begin position="3"/>
        <end position="164"/>
    </location>
</feature>
<dbReference type="AlphaFoldDB" id="A0A7W7ZY07"/>
<dbReference type="InterPro" id="IPR016181">
    <property type="entry name" value="Acyl_CoA_acyltransferase"/>
</dbReference>
<dbReference type="InterPro" id="IPR000182">
    <property type="entry name" value="GNAT_dom"/>
</dbReference>
<dbReference type="PROSITE" id="PS51186">
    <property type="entry name" value="GNAT"/>
    <property type="match status" value="2"/>
</dbReference>
<sequence>MSITWGPLRKDDAERWAELTAAIQVVDQDGENYGAEDLTESLTSPLVDLAEGTLAARDGDRLVAFAYLPIRQAAPEVHRMGLWAGVHPEHRRTGLGTRILDWAIEAAPLLHERAYPGKPLELQVHSRDTQVWAAKLFESRGFAQARWFFQMERDLATEIEPRPPVAGLRLVTWTPSRDAGALNVRNEAFSGHWGTTPHTPASWKEKITSTRAFVPEGSFLALDGDQVIGILITHYFAADTAVTGVREAWIQIIGTLAPWRGRGVASALISHALTELKSLGYGRAGLSVDADNGTGALGVYERSGFAVVQRTTTYTRMLTPA</sequence>
<reference evidence="4 5" key="1">
    <citation type="submission" date="2020-08" db="EMBL/GenBank/DDBJ databases">
        <title>Genomic Encyclopedia of Type Strains, Phase IV (KMG-IV): sequencing the most valuable type-strain genomes for metagenomic binning, comparative biology and taxonomic classification.</title>
        <authorList>
            <person name="Goeker M."/>
        </authorList>
    </citation>
    <scope>NUCLEOTIDE SEQUENCE [LARGE SCALE GENOMIC DNA]</scope>
    <source>
        <strain evidence="4 5">DSM 45385</strain>
    </source>
</reference>
<keyword evidence="2" id="KW-0012">Acyltransferase</keyword>
<organism evidence="4 5">
    <name type="scientific">Nonomuraea endophytica</name>
    <dbReference type="NCBI Taxonomy" id="714136"/>
    <lineage>
        <taxon>Bacteria</taxon>
        <taxon>Bacillati</taxon>
        <taxon>Actinomycetota</taxon>
        <taxon>Actinomycetes</taxon>
        <taxon>Streptosporangiales</taxon>
        <taxon>Streptosporangiaceae</taxon>
        <taxon>Nonomuraea</taxon>
    </lineage>
</organism>
<name>A0A7W7ZY07_9ACTN</name>
<keyword evidence="5" id="KW-1185">Reference proteome</keyword>